<evidence type="ECO:0000256" key="12">
    <source>
        <dbReference type="PIRSR" id="PIRSR606262-1"/>
    </source>
</evidence>
<dbReference type="InParanoid" id="A0A0J6WV26"/>
<dbReference type="Proteomes" id="UP000036503">
    <property type="component" value="Unassembled WGS sequence"/>
</dbReference>
<evidence type="ECO:0000256" key="9">
    <source>
        <dbReference type="ARBA" id="ARBA00032005"/>
    </source>
</evidence>
<evidence type="ECO:0000256" key="2">
    <source>
        <dbReference type="ARBA" id="ARBA00003949"/>
    </source>
</evidence>
<evidence type="ECO:0000256" key="10">
    <source>
        <dbReference type="ARBA" id="ARBA00049252"/>
    </source>
</evidence>
<reference evidence="17 18" key="1">
    <citation type="submission" date="2015-06" db="EMBL/GenBank/DDBJ databases">
        <title>Draft genome sequence of beer spoilage bacterium Megasphaera cerevisiae type strain 20462.</title>
        <authorList>
            <person name="Kutumbaka K."/>
            <person name="Pasmowitz J."/>
            <person name="Mategko J."/>
            <person name="Reyes D."/>
            <person name="Friedrich A."/>
            <person name="Han S."/>
            <person name="Martens-Habbena W."/>
            <person name="Neal-McKinney J."/>
            <person name="Janagama H.K."/>
            <person name="Nadala C."/>
            <person name="Samadpour M."/>
        </authorList>
    </citation>
    <scope>NUCLEOTIDE SEQUENCE [LARGE SCALE GENOMIC DNA]</scope>
    <source>
        <strain evidence="17 18">DSM 20462</strain>
    </source>
</reference>
<evidence type="ECO:0000256" key="4">
    <source>
        <dbReference type="ARBA" id="ARBA00012783"/>
    </source>
</evidence>
<dbReference type="PROSITE" id="PS00903">
    <property type="entry name" value="CYT_DCMP_DEAMINASES_1"/>
    <property type="match status" value="1"/>
</dbReference>
<evidence type="ECO:0000256" key="1">
    <source>
        <dbReference type="ARBA" id="ARBA00001947"/>
    </source>
</evidence>
<evidence type="ECO:0000256" key="3">
    <source>
        <dbReference type="ARBA" id="ARBA00006576"/>
    </source>
</evidence>
<dbReference type="Gene3D" id="3.40.140.10">
    <property type="entry name" value="Cytidine Deaminase, domain 2"/>
    <property type="match status" value="1"/>
</dbReference>
<dbReference type="OrthoDB" id="9795347at2"/>
<feature type="domain" description="CMP/dCMP-type deaminase" evidence="16">
    <location>
        <begin position="5"/>
        <end position="130"/>
    </location>
</feature>
<dbReference type="PANTHER" id="PTHR11644:SF2">
    <property type="entry name" value="CYTIDINE DEAMINASE"/>
    <property type="match status" value="1"/>
</dbReference>
<dbReference type="GO" id="GO:0004126">
    <property type="term" value="F:cytidine deaminase activity"/>
    <property type="evidence" value="ECO:0007669"/>
    <property type="project" value="UniProtKB-UniRule"/>
</dbReference>
<evidence type="ECO:0000256" key="13">
    <source>
        <dbReference type="PIRSR" id="PIRSR606262-2"/>
    </source>
</evidence>
<feature type="binding site" evidence="14">
    <location>
        <position position="90"/>
    </location>
    <ligand>
        <name>Zn(2+)</name>
        <dbReference type="ChEBI" id="CHEBI:29105"/>
        <note>catalytic</note>
    </ligand>
</feature>
<dbReference type="GO" id="GO:0042802">
    <property type="term" value="F:identical protein binding"/>
    <property type="evidence" value="ECO:0007669"/>
    <property type="project" value="UniProtKB-ARBA"/>
</dbReference>
<evidence type="ECO:0000313" key="18">
    <source>
        <dbReference type="Proteomes" id="UP000036503"/>
    </source>
</evidence>
<comment type="function">
    <text evidence="2 15">This enzyme scavenges exogenous and endogenous cytidine and 2'-deoxycytidine for UMP synthesis.</text>
</comment>
<accession>A0A0J6WV26</accession>
<dbReference type="NCBIfam" id="TIGR01354">
    <property type="entry name" value="cyt_deam_tetra"/>
    <property type="match status" value="1"/>
</dbReference>
<comment type="similarity">
    <text evidence="3 15">Belongs to the cytidine and deoxycytidylate deaminase family.</text>
</comment>
<feature type="binding site" evidence="14">
    <location>
        <position position="93"/>
    </location>
    <ligand>
        <name>Zn(2+)</name>
        <dbReference type="ChEBI" id="CHEBI:29105"/>
        <note>catalytic</note>
    </ligand>
</feature>
<evidence type="ECO:0000256" key="14">
    <source>
        <dbReference type="PIRSR" id="PIRSR606262-3"/>
    </source>
</evidence>
<organism evidence="17 18">
    <name type="scientific">Megasphaera cerevisiae DSM 20462</name>
    <dbReference type="NCBI Taxonomy" id="1122219"/>
    <lineage>
        <taxon>Bacteria</taxon>
        <taxon>Bacillati</taxon>
        <taxon>Bacillota</taxon>
        <taxon>Negativicutes</taxon>
        <taxon>Veillonellales</taxon>
        <taxon>Veillonellaceae</taxon>
        <taxon>Megasphaera</taxon>
    </lineage>
</organism>
<dbReference type="NCBIfam" id="NF004064">
    <property type="entry name" value="PRK05578.1"/>
    <property type="match status" value="1"/>
</dbReference>
<dbReference type="RefSeq" id="WP_048513382.1">
    <property type="nucleotide sequence ID" value="NZ_FUXD01000002.1"/>
</dbReference>
<sequence length="131" mass="14280">MIGREACLRLLAAARNAQHHAYAPYSHFTVGAAVLGVNDDIYTGCNVENASYGLTLCAERNALTHAVVMGCLQFQALAVAGDGADYTVPCGACRQVMAEFRIPYIIMVKHDDTYKIVTLEELFPDAFVLEH</sequence>
<evidence type="ECO:0000256" key="6">
    <source>
        <dbReference type="ARBA" id="ARBA00022723"/>
    </source>
</evidence>
<feature type="active site" description="Proton donor" evidence="12">
    <location>
        <position position="59"/>
    </location>
</feature>
<dbReference type="GO" id="GO:0005829">
    <property type="term" value="C:cytosol"/>
    <property type="evidence" value="ECO:0007669"/>
    <property type="project" value="TreeGrafter"/>
</dbReference>
<dbReference type="FunCoup" id="A0A0J6WV26">
    <property type="interactions" value="124"/>
</dbReference>
<evidence type="ECO:0000256" key="5">
    <source>
        <dbReference type="ARBA" id="ARBA00018266"/>
    </source>
</evidence>
<dbReference type="EMBL" id="LEKT01000006">
    <property type="protein sequence ID" value="KMO87400.1"/>
    <property type="molecule type" value="Genomic_DNA"/>
</dbReference>
<comment type="catalytic activity">
    <reaction evidence="11 15">
        <text>cytidine + H2O + H(+) = uridine + NH4(+)</text>
        <dbReference type="Rhea" id="RHEA:16069"/>
        <dbReference type="ChEBI" id="CHEBI:15377"/>
        <dbReference type="ChEBI" id="CHEBI:15378"/>
        <dbReference type="ChEBI" id="CHEBI:16704"/>
        <dbReference type="ChEBI" id="CHEBI:17562"/>
        <dbReference type="ChEBI" id="CHEBI:28938"/>
        <dbReference type="EC" id="3.5.4.5"/>
    </reaction>
</comment>
<feature type="binding site" evidence="13">
    <location>
        <begin position="46"/>
        <end position="52"/>
    </location>
    <ligand>
        <name>substrate</name>
    </ligand>
</feature>
<dbReference type="GO" id="GO:0055086">
    <property type="term" value="P:nucleobase-containing small molecule metabolic process"/>
    <property type="evidence" value="ECO:0007669"/>
    <property type="project" value="UniProtKB-ARBA"/>
</dbReference>
<dbReference type="GO" id="GO:0072527">
    <property type="term" value="P:pyrimidine-containing compound metabolic process"/>
    <property type="evidence" value="ECO:0007669"/>
    <property type="project" value="UniProtKB-ARBA"/>
</dbReference>
<proteinExistence type="inferred from homology"/>
<dbReference type="STRING" id="39029.BSR42_00375"/>
<comment type="catalytic activity">
    <reaction evidence="10 15">
        <text>2'-deoxycytidine + H2O + H(+) = 2'-deoxyuridine + NH4(+)</text>
        <dbReference type="Rhea" id="RHEA:13433"/>
        <dbReference type="ChEBI" id="CHEBI:15377"/>
        <dbReference type="ChEBI" id="CHEBI:15378"/>
        <dbReference type="ChEBI" id="CHEBI:15698"/>
        <dbReference type="ChEBI" id="CHEBI:16450"/>
        <dbReference type="ChEBI" id="CHEBI:28938"/>
        <dbReference type="EC" id="3.5.4.5"/>
    </reaction>
</comment>
<dbReference type="SUPFAM" id="SSF53927">
    <property type="entry name" value="Cytidine deaminase-like"/>
    <property type="match status" value="1"/>
</dbReference>
<evidence type="ECO:0000256" key="11">
    <source>
        <dbReference type="ARBA" id="ARBA00049558"/>
    </source>
</evidence>
<dbReference type="Pfam" id="PF00383">
    <property type="entry name" value="dCMP_cyt_deam_1"/>
    <property type="match status" value="1"/>
</dbReference>
<dbReference type="InterPro" id="IPR016193">
    <property type="entry name" value="Cytidine_deaminase-like"/>
</dbReference>
<dbReference type="EC" id="3.5.4.5" evidence="4 15"/>
<evidence type="ECO:0000313" key="17">
    <source>
        <dbReference type="EMBL" id="KMO87400.1"/>
    </source>
</evidence>
<evidence type="ECO:0000256" key="15">
    <source>
        <dbReference type="RuleBase" id="RU364006"/>
    </source>
</evidence>
<evidence type="ECO:0000259" key="16">
    <source>
        <dbReference type="PROSITE" id="PS51747"/>
    </source>
</evidence>
<feature type="binding site" evidence="14">
    <location>
        <position position="57"/>
    </location>
    <ligand>
        <name>Zn(2+)</name>
        <dbReference type="ChEBI" id="CHEBI:29105"/>
        <note>catalytic</note>
    </ligand>
</feature>
<name>A0A0J6WV26_9FIRM</name>
<dbReference type="AlphaFoldDB" id="A0A0J6WV26"/>
<evidence type="ECO:0000256" key="8">
    <source>
        <dbReference type="ARBA" id="ARBA00022833"/>
    </source>
</evidence>
<dbReference type="InterPro" id="IPR050202">
    <property type="entry name" value="Cyt/Deoxycyt_deaminase"/>
</dbReference>
<dbReference type="CDD" id="cd01283">
    <property type="entry name" value="cytidine_deaminase"/>
    <property type="match status" value="1"/>
</dbReference>
<keyword evidence="7 15" id="KW-0378">Hydrolase</keyword>
<gene>
    <name evidence="17" type="ORF">AB840_03165</name>
</gene>
<keyword evidence="6 14" id="KW-0479">Metal-binding</keyword>
<dbReference type="InterPro" id="IPR002125">
    <property type="entry name" value="CMP_dCMP_dom"/>
</dbReference>
<keyword evidence="18" id="KW-1185">Reference proteome</keyword>
<keyword evidence="8 14" id="KW-0862">Zinc</keyword>
<dbReference type="PANTHER" id="PTHR11644">
    <property type="entry name" value="CYTIDINE DEAMINASE"/>
    <property type="match status" value="1"/>
</dbReference>
<dbReference type="PROSITE" id="PS51747">
    <property type="entry name" value="CYT_DCMP_DEAMINASES_2"/>
    <property type="match status" value="1"/>
</dbReference>
<comment type="cofactor">
    <cofactor evidence="1 14 15">
        <name>Zn(2+)</name>
        <dbReference type="ChEBI" id="CHEBI:29105"/>
    </cofactor>
</comment>
<dbReference type="GO" id="GO:0008270">
    <property type="term" value="F:zinc ion binding"/>
    <property type="evidence" value="ECO:0007669"/>
    <property type="project" value="UniProtKB-UniRule"/>
</dbReference>
<dbReference type="InterPro" id="IPR006262">
    <property type="entry name" value="Cyt_deam_tetra"/>
</dbReference>
<comment type="caution">
    <text evidence="17">The sequence shown here is derived from an EMBL/GenBank/DDBJ whole genome shotgun (WGS) entry which is preliminary data.</text>
</comment>
<dbReference type="InterPro" id="IPR016192">
    <property type="entry name" value="APOBEC/CMP_deaminase_Zn-bd"/>
</dbReference>
<protein>
    <recommendedName>
        <fullName evidence="5 15">Cytidine deaminase</fullName>
        <ecNumber evidence="4 15">3.5.4.5</ecNumber>
    </recommendedName>
    <alternativeName>
        <fullName evidence="9 15">Cytidine aminohydrolase</fullName>
    </alternativeName>
</protein>
<dbReference type="PATRIC" id="fig|1122219.3.peg.2512"/>
<dbReference type="FunFam" id="3.40.140.10:FF:000008">
    <property type="entry name" value="Cytidine deaminase"/>
    <property type="match status" value="1"/>
</dbReference>
<evidence type="ECO:0000256" key="7">
    <source>
        <dbReference type="ARBA" id="ARBA00022801"/>
    </source>
</evidence>